<keyword evidence="4" id="KW-1185">Reference proteome</keyword>
<feature type="transmembrane region" description="Helical" evidence="1">
    <location>
        <begin position="54"/>
        <end position="72"/>
    </location>
</feature>
<feature type="transmembrane region" description="Helical" evidence="1">
    <location>
        <begin position="84"/>
        <end position="105"/>
    </location>
</feature>
<dbReference type="Pfam" id="PF20151">
    <property type="entry name" value="DUF6533"/>
    <property type="match status" value="1"/>
</dbReference>
<evidence type="ECO:0000256" key="1">
    <source>
        <dbReference type="SAM" id="Phobius"/>
    </source>
</evidence>
<sequence length="318" mass="36163">MDSDATRDLFNLSVCRYAYVAGLTISLWDLCVTMDSEITHVWCRRWSLGKVLFLLNRYIPPFIIALDFYYAANRAPNNAGISCRVSFVLSNIVSIILVAVTQVILALRTYALYLTNFWLYCLGCLIVFPTLAALFMLLWVYGKYIIVVSNVEYPPQWVGCMNLGCTSPVCNKTWVFLDCYFIGFDTVIFLLTLWKYYTAYRERVPTHDADLDTVLADYETSFLSVLFQDGFLFYAAMFALALGNILVTLLGPWSLTALFVGPIHALRSALCSRLFLHLRGQQKPRPVPSLPGSSMIRTMSMELITFSRKTGTRLIRPK</sequence>
<organism evidence="3 4">
    <name type="scientific">Armillaria ostoyae</name>
    <name type="common">Armillaria root rot fungus</name>
    <dbReference type="NCBI Taxonomy" id="47428"/>
    <lineage>
        <taxon>Eukaryota</taxon>
        <taxon>Fungi</taxon>
        <taxon>Dikarya</taxon>
        <taxon>Basidiomycota</taxon>
        <taxon>Agaricomycotina</taxon>
        <taxon>Agaricomycetes</taxon>
        <taxon>Agaricomycetidae</taxon>
        <taxon>Agaricales</taxon>
        <taxon>Marasmiineae</taxon>
        <taxon>Physalacriaceae</taxon>
        <taxon>Armillaria</taxon>
    </lineage>
</organism>
<keyword evidence="1" id="KW-0812">Transmembrane</keyword>
<proteinExistence type="predicted"/>
<dbReference type="AlphaFoldDB" id="A0A284QSS0"/>
<dbReference type="InterPro" id="IPR045340">
    <property type="entry name" value="DUF6533"/>
</dbReference>
<feature type="transmembrane region" description="Helical" evidence="1">
    <location>
        <begin position="174"/>
        <end position="194"/>
    </location>
</feature>
<feature type="transmembrane region" description="Helical" evidence="1">
    <location>
        <begin position="117"/>
        <end position="141"/>
    </location>
</feature>
<keyword evidence="1" id="KW-1133">Transmembrane helix</keyword>
<evidence type="ECO:0000259" key="2">
    <source>
        <dbReference type="Pfam" id="PF20151"/>
    </source>
</evidence>
<accession>A0A284QSS0</accession>
<dbReference type="Proteomes" id="UP000219338">
    <property type="component" value="Unassembled WGS sequence"/>
</dbReference>
<keyword evidence="1" id="KW-0472">Membrane</keyword>
<dbReference type="EMBL" id="FUEG01000002">
    <property type="protein sequence ID" value="SJK99532.1"/>
    <property type="molecule type" value="Genomic_DNA"/>
</dbReference>
<dbReference type="OMA" id="MDSEITH"/>
<feature type="domain" description="DUF6533" evidence="2">
    <location>
        <begin position="17"/>
        <end position="61"/>
    </location>
</feature>
<feature type="transmembrane region" description="Helical" evidence="1">
    <location>
        <begin position="231"/>
        <end position="251"/>
    </location>
</feature>
<reference evidence="4" key="1">
    <citation type="journal article" date="2017" name="Nat. Ecol. Evol.">
        <title>Genome expansion and lineage-specific genetic innovations in the forest pathogenic fungi Armillaria.</title>
        <authorList>
            <person name="Sipos G."/>
            <person name="Prasanna A.N."/>
            <person name="Walter M.C."/>
            <person name="O'Connor E."/>
            <person name="Balint B."/>
            <person name="Krizsan K."/>
            <person name="Kiss B."/>
            <person name="Hess J."/>
            <person name="Varga T."/>
            <person name="Slot J."/>
            <person name="Riley R."/>
            <person name="Boka B."/>
            <person name="Rigling D."/>
            <person name="Barry K."/>
            <person name="Lee J."/>
            <person name="Mihaltcheva S."/>
            <person name="LaButti K."/>
            <person name="Lipzen A."/>
            <person name="Waldron R."/>
            <person name="Moloney N.M."/>
            <person name="Sperisen C."/>
            <person name="Kredics L."/>
            <person name="Vagvoelgyi C."/>
            <person name="Patrignani A."/>
            <person name="Fitzpatrick D."/>
            <person name="Nagy I."/>
            <person name="Doyle S."/>
            <person name="Anderson J.B."/>
            <person name="Grigoriev I.V."/>
            <person name="Gueldener U."/>
            <person name="Muensterkoetter M."/>
            <person name="Nagy L.G."/>
        </authorList>
    </citation>
    <scope>NUCLEOTIDE SEQUENCE [LARGE SCALE GENOMIC DNA]</scope>
    <source>
        <strain evidence="4">C18/9</strain>
    </source>
</reference>
<dbReference type="OrthoDB" id="2958007at2759"/>
<name>A0A284QSS0_ARMOS</name>
<evidence type="ECO:0000313" key="3">
    <source>
        <dbReference type="EMBL" id="SJK99532.1"/>
    </source>
</evidence>
<evidence type="ECO:0000313" key="4">
    <source>
        <dbReference type="Proteomes" id="UP000219338"/>
    </source>
</evidence>
<protein>
    <recommendedName>
        <fullName evidence="2">DUF6533 domain-containing protein</fullName>
    </recommendedName>
</protein>
<gene>
    <name evidence="3" type="ORF">ARMOST_02837</name>
</gene>